<gene>
    <name evidence="1" type="ORF">SAMN06296052_10234</name>
</gene>
<dbReference type="EMBL" id="FZOQ01000002">
    <property type="protein sequence ID" value="SNS08955.1"/>
    <property type="molecule type" value="Genomic_DNA"/>
</dbReference>
<dbReference type="Gene3D" id="3.40.50.2000">
    <property type="entry name" value="Glycogen Phosphorylase B"/>
    <property type="match status" value="1"/>
</dbReference>
<dbReference type="Proteomes" id="UP000198432">
    <property type="component" value="Unassembled WGS sequence"/>
</dbReference>
<dbReference type="RefSeq" id="WP_089317532.1">
    <property type="nucleotide sequence ID" value="NZ_FZOQ01000002.1"/>
</dbReference>
<dbReference type="OrthoDB" id="1406894at2"/>
<reference evidence="2" key="1">
    <citation type="submission" date="2017-06" db="EMBL/GenBank/DDBJ databases">
        <authorList>
            <person name="Varghese N."/>
            <person name="Submissions S."/>
        </authorList>
    </citation>
    <scope>NUCLEOTIDE SEQUENCE [LARGE SCALE GENOMIC DNA]</scope>
    <source>
        <strain evidence="2">NKM1</strain>
    </source>
</reference>
<evidence type="ECO:0000313" key="2">
    <source>
        <dbReference type="Proteomes" id="UP000198432"/>
    </source>
</evidence>
<name>A0A239BLD8_9BACT</name>
<organism evidence="1 2">
    <name type="scientific">Pontibacter ummariensis</name>
    <dbReference type="NCBI Taxonomy" id="1610492"/>
    <lineage>
        <taxon>Bacteria</taxon>
        <taxon>Pseudomonadati</taxon>
        <taxon>Bacteroidota</taxon>
        <taxon>Cytophagia</taxon>
        <taxon>Cytophagales</taxon>
        <taxon>Hymenobacteraceae</taxon>
        <taxon>Pontibacter</taxon>
    </lineage>
</organism>
<protein>
    <submittedName>
        <fullName evidence="1">Glycosyltransferase involved in cell wall bisynthesis</fullName>
    </submittedName>
</protein>
<keyword evidence="2" id="KW-1185">Reference proteome</keyword>
<keyword evidence="1" id="KW-0808">Transferase</keyword>
<proteinExistence type="predicted"/>
<dbReference type="AlphaFoldDB" id="A0A239BLD8"/>
<dbReference type="SUPFAM" id="SSF53756">
    <property type="entry name" value="UDP-Glycosyltransferase/glycogen phosphorylase"/>
    <property type="match status" value="1"/>
</dbReference>
<dbReference type="GO" id="GO:0016740">
    <property type="term" value="F:transferase activity"/>
    <property type="evidence" value="ECO:0007669"/>
    <property type="project" value="UniProtKB-KW"/>
</dbReference>
<sequence>MKSILFLTSNNLATNPRLVKELELARQSYKCTVFYFNLSNWSDAIDAEIRTSMPDVVFKILPTGKEALFTWLFSSLIERLARLFYPPYKGSLRLNAFAHSKRSLLLWLAIRWHPYKYDLIIAHNLAALYPAYSFSKLHNTPFAFDLEDYHPGETIGVDSEDEINRRKYLMKDLLPAAAYVSYASPLIGKAFQDLLKDKIKPKHFLINNSFSSKDFKVTQEIVSEKLSLVWFSQNISFGRGLELVVPVLYKYREQISLTLIGSLNNAFYNNFLKVYDKVLIYVLPMRQKELHAILPSFDIGLAIELSAADSNREKCLTNKIFAYSQAGLYILATDTEAQKLFIAQNPKVGEIVEQTSEDFEVAIQAALTNAEEIKKGKMCRQEKARELAWEQESGKILEVWQHFV</sequence>
<evidence type="ECO:0000313" key="1">
    <source>
        <dbReference type="EMBL" id="SNS08955.1"/>
    </source>
</evidence>
<accession>A0A239BLD8</accession>